<reference evidence="4" key="2">
    <citation type="journal article" date="2007" name="Science">
        <title>Draft genome sequence of the sexually transmitted pathogen Trichomonas vaginalis.</title>
        <authorList>
            <person name="Carlton J.M."/>
            <person name="Hirt R.P."/>
            <person name="Silva J.C."/>
            <person name="Delcher A.L."/>
            <person name="Schatz M."/>
            <person name="Zhao Q."/>
            <person name="Wortman J.R."/>
            <person name="Bidwell S.L."/>
            <person name="Alsmark U.C.M."/>
            <person name="Besteiro S."/>
            <person name="Sicheritz-Ponten T."/>
            <person name="Noel C.J."/>
            <person name="Dacks J.B."/>
            <person name="Foster P.G."/>
            <person name="Simillion C."/>
            <person name="Van de Peer Y."/>
            <person name="Miranda-Saavedra D."/>
            <person name="Barton G.J."/>
            <person name="Westrop G.D."/>
            <person name="Mueller S."/>
            <person name="Dessi D."/>
            <person name="Fiori P.L."/>
            <person name="Ren Q."/>
            <person name="Paulsen I."/>
            <person name="Zhang H."/>
            <person name="Bastida-Corcuera F.D."/>
            <person name="Simoes-Barbosa A."/>
            <person name="Brown M.T."/>
            <person name="Hayes R.D."/>
            <person name="Mukherjee M."/>
            <person name="Okumura C.Y."/>
            <person name="Schneider R."/>
            <person name="Smith A.J."/>
            <person name="Vanacova S."/>
            <person name="Villalvazo M."/>
            <person name="Haas B.J."/>
            <person name="Pertea M."/>
            <person name="Feldblyum T.V."/>
            <person name="Utterback T.R."/>
            <person name="Shu C.L."/>
            <person name="Osoegawa K."/>
            <person name="de Jong P.J."/>
            <person name="Hrdy I."/>
            <person name="Horvathova L."/>
            <person name="Zubacova Z."/>
            <person name="Dolezal P."/>
            <person name="Malik S.B."/>
            <person name="Logsdon J.M. Jr."/>
            <person name="Henze K."/>
            <person name="Gupta A."/>
            <person name="Wang C.C."/>
            <person name="Dunne R.L."/>
            <person name="Upcroft J.A."/>
            <person name="Upcroft P."/>
            <person name="White O."/>
            <person name="Salzberg S.L."/>
            <person name="Tang P."/>
            <person name="Chiu C.-H."/>
            <person name="Lee Y.-S."/>
            <person name="Embley T.M."/>
            <person name="Coombs G.H."/>
            <person name="Mottram J.C."/>
            <person name="Tachezy J."/>
            <person name="Fraser-Liggett C.M."/>
            <person name="Johnson P.J."/>
        </authorList>
    </citation>
    <scope>NUCLEOTIDE SEQUENCE [LARGE SCALE GENOMIC DNA]</scope>
    <source>
        <strain evidence="4">G3</strain>
    </source>
</reference>
<dbReference type="Gene3D" id="1.25.40.20">
    <property type="entry name" value="Ankyrin repeat-containing domain"/>
    <property type="match status" value="3"/>
</dbReference>
<keyword evidence="5" id="KW-1185">Reference proteome</keyword>
<dbReference type="InterPro" id="IPR036770">
    <property type="entry name" value="Ankyrin_rpt-contain_sf"/>
</dbReference>
<dbReference type="VEuPathDB" id="TrichDB:TVAG_437490"/>
<dbReference type="RefSeq" id="XP_001581909.1">
    <property type="nucleotide sequence ID" value="XM_001581859.1"/>
</dbReference>
<evidence type="ECO:0000313" key="5">
    <source>
        <dbReference type="Proteomes" id="UP000001542"/>
    </source>
</evidence>
<keyword evidence="1" id="KW-0677">Repeat</keyword>
<evidence type="ECO:0000256" key="2">
    <source>
        <dbReference type="ARBA" id="ARBA00023043"/>
    </source>
</evidence>
<sequence length="561" mass="62296">MSESSSARVSVNERELYEQILADNCQYIEDKLSGKSYRNYIFSDKFHEGKQILWNCPPLISVCAYCKAIKCLQKLISNDADTSILDKNKMTLQMFAVASRSTEVITLLSTKLNFNFALHYAAQYGYPEIVEFLLGTIKVDSSRLNDEGMTPLHCAAIGGNAECCNIIISYAPQLINDKDNKGNTAVMLATKRGNIQIIKALLSVDDVDVNPINEAGETLLHLAAQVYNTDVIQLIFGVAGKKKLIEDKQWDFFTLDCYAVGNNLDLDDLNMKDEPQEKTEEKSDKISFNVDIKTQSGDTPLMYACASGSLQCFNLLVQKGASLYEMNEKLQTILHLSVLSKDLEMVKNVCKYNVVDVNRQDVDGNTALLIALKQNSPQICQYLISISNLDPNIPDKELDAPIHVCARLGLTSIAECLIKNEKTDLNAVNNKNCTALFLATKGGFPDVALLLLQQSKVNEKIADNEGSTPLHAAARFNQPTIAKELLVESRDVDVNARDVDGWTPLHYASRNAHLEIVEMIAKSSKADVNAQDKRGKTPLYFAMNQDVRKVLMEHGAFSDQN</sequence>
<evidence type="ECO:0000256" key="3">
    <source>
        <dbReference type="PROSITE-ProRule" id="PRU00023"/>
    </source>
</evidence>
<dbReference type="PANTHER" id="PTHR24198">
    <property type="entry name" value="ANKYRIN REPEAT AND PROTEIN KINASE DOMAIN-CONTAINING PROTEIN"/>
    <property type="match status" value="1"/>
</dbReference>
<evidence type="ECO:0000256" key="1">
    <source>
        <dbReference type="ARBA" id="ARBA00022737"/>
    </source>
</evidence>
<name>A2DFJ5_TRIV3</name>
<dbReference type="VEuPathDB" id="TrichDB:TVAGG3_0564540"/>
<dbReference type="OrthoDB" id="7464126at2759"/>
<dbReference type="PANTHER" id="PTHR24198:SF165">
    <property type="entry name" value="ANKYRIN REPEAT-CONTAINING PROTEIN-RELATED"/>
    <property type="match status" value="1"/>
</dbReference>
<accession>A2DFJ5</accession>
<keyword evidence="2 3" id="KW-0040">ANK repeat</keyword>
<dbReference type="EMBL" id="DS113194">
    <property type="protein sequence ID" value="EAY20923.1"/>
    <property type="molecule type" value="Genomic_DNA"/>
</dbReference>
<dbReference type="eggNOG" id="KOG4177">
    <property type="taxonomic scope" value="Eukaryota"/>
</dbReference>
<dbReference type="AlphaFoldDB" id="A2DFJ5"/>
<reference evidence="4" key="1">
    <citation type="submission" date="2006-10" db="EMBL/GenBank/DDBJ databases">
        <authorList>
            <person name="Amadeo P."/>
            <person name="Zhao Q."/>
            <person name="Wortman J."/>
            <person name="Fraser-Liggett C."/>
            <person name="Carlton J."/>
        </authorList>
    </citation>
    <scope>NUCLEOTIDE SEQUENCE</scope>
    <source>
        <strain evidence="4">G3</strain>
    </source>
</reference>
<dbReference type="Proteomes" id="UP000001542">
    <property type="component" value="Unassembled WGS sequence"/>
</dbReference>
<dbReference type="InParanoid" id="A2DFJ5"/>
<dbReference type="PROSITE" id="PS50088">
    <property type="entry name" value="ANK_REPEAT"/>
    <property type="match status" value="3"/>
</dbReference>
<dbReference type="SUPFAM" id="SSF48403">
    <property type="entry name" value="Ankyrin repeat"/>
    <property type="match status" value="2"/>
</dbReference>
<proteinExistence type="predicted"/>
<dbReference type="SMART" id="SM00248">
    <property type="entry name" value="ANK"/>
    <property type="match status" value="13"/>
</dbReference>
<gene>
    <name evidence="4" type="ORF">TVAG_437490</name>
</gene>
<protein>
    <submittedName>
        <fullName evidence="4">Uncharacterized protein</fullName>
    </submittedName>
</protein>
<dbReference type="PROSITE" id="PS50297">
    <property type="entry name" value="ANK_REP_REGION"/>
    <property type="match status" value="3"/>
</dbReference>
<feature type="repeat" description="ANK" evidence="3">
    <location>
        <begin position="465"/>
        <end position="497"/>
    </location>
</feature>
<organism evidence="4 5">
    <name type="scientific">Trichomonas vaginalis (strain ATCC PRA-98 / G3)</name>
    <dbReference type="NCBI Taxonomy" id="412133"/>
    <lineage>
        <taxon>Eukaryota</taxon>
        <taxon>Metamonada</taxon>
        <taxon>Parabasalia</taxon>
        <taxon>Trichomonadida</taxon>
        <taxon>Trichomonadidae</taxon>
        <taxon>Trichomonas</taxon>
    </lineage>
</organism>
<dbReference type="SMR" id="A2DFJ5"/>
<evidence type="ECO:0000313" key="4">
    <source>
        <dbReference type="EMBL" id="EAY20923.1"/>
    </source>
</evidence>
<dbReference type="Pfam" id="PF12796">
    <property type="entry name" value="Ank_2"/>
    <property type="match status" value="4"/>
</dbReference>
<dbReference type="KEGG" id="tva:5466468"/>
<dbReference type="InterPro" id="IPR002110">
    <property type="entry name" value="Ankyrin_rpt"/>
</dbReference>
<dbReference type="STRING" id="5722.A2DFJ5"/>
<feature type="repeat" description="ANK" evidence="3">
    <location>
        <begin position="500"/>
        <end position="533"/>
    </location>
</feature>
<feature type="repeat" description="ANK" evidence="3">
    <location>
        <begin position="296"/>
        <end position="328"/>
    </location>
</feature>
<dbReference type="Pfam" id="PF00023">
    <property type="entry name" value="Ank"/>
    <property type="match status" value="2"/>
</dbReference>